<dbReference type="NCBIfam" id="TIGR02937">
    <property type="entry name" value="sigma70-ECF"/>
    <property type="match status" value="1"/>
</dbReference>
<accession>A0A517LXP6</accession>
<dbReference type="OrthoDB" id="278923at2"/>
<dbReference type="PANTHER" id="PTHR43133">
    <property type="entry name" value="RNA POLYMERASE ECF-TYPE SIGMA FACTO"/>
    <property type="match status" value="1"/>
</dbReference>
<dbReference type="GO" id="GO:0006352">
    <property type="term" value="P:DNA-templated transcription initiation"/>
    <property type="evidence" value="ECO:0007669"/>
    <property type="project" value="InterPro"/>
</dbReference>
<sequence length="188" mass="22026">MKPLFSDRTLERETIAIVRMFSELRPEIKQMIERHLDVRIRRRVDASDIVQSTFIDASKRVERYLNEQPMPVRQWLFYLAKMKAFETNHHHLLAKKRDARREHDAAALQGVGSDQSTPSQCFAKKEANSRLGGALSRLPYRYRLVIELRHFQAFSNKQVSSYLELSEKASSKLYMRAIEKLRVAMACE</sequence>
<dbReference type="InterPro" id="IPR036388">
    <property type="entry name" value="WH-like_DNA-bd_sf"/>
</dbReference>
<dbReference type="InterPro" id="IPR039425">
    <property type="entry name" value="RNA_pol_sigma-70-like"/>
</dbReference>
<evidence type="ECO:0000256" key="5">
    <source>
        <dbReference type="ARBA" id="ARBA00023163"/>
    </source>
</evidence>
<protein>
    <submittedName>
        <fullName evidence="7">RNA polymerase sigma factor</fullName>
    </submittedName>
</protein>
<dbReference type="Gene3D" id="1.10.10.10">
    <property type="entry name" value="Winged helix-like DNA-binding domain superfamily/Winged helix DNA-binding domain"/>
    <property type="match status" value="1"/>
</dbReference>
<evidence type="ECO:0000313" key="7">
    <source>
        <dbReference type="EMBL" id="QDS87396.1"/>
    </source>
</evidence>
<proteinExistence type="inferred from homology"/>
<dbReference type="GO" id="GO:0003677">
    <property type="term" value="F:DNA binding"/>
    <property type="evidence" value="ECO:0007669"/>
    <property type="project" value="UniProtKB-KW"/>
</dbReference>
<dbReference type="Pfam" id="PF08281">
    <property type="entry name" value="Sigma70_r4_2"/>
    <property type="match status" value="1"/>
</dbReference>
<evidence type="ECO:0000313" key="8">
    <source>
        <dbReference type="Proteomes" id="UP000319557"/>
    </source>
</evidence>
<evidence type="ECO:0000256" key="4">
    <source>
        <dbReference type="ARBA" id="ARBA00023125"/>
    </source>
</evidence>
<dbReference type="InterPro" id="IPR014284">
    <property type="entry name" value="RNA_pol_sigma-70_dom"/>
</dbReference>
<dbReference type="SUPFAM" id="SSF88946">
    <property type="entry name" value="Sigma2 domain of RNA polymerase sigma factors"/>
    <property type="match status" value="1"/>
</dbReference>
<organism evidence="7 8">
    <name type="scientific">Rosistilla ulvae</name>
    <dbReference type="NCBI Taxonomy" id="1930277"/>
    <lineage>
        <taxon>Bacteria</taxon>
        <taxon>Pseudomonadati</taxon>
        <taxon>Planctomycetota</taxon>
        <taxon>Planctomycetia</taxon>
        <taxon>Pirellulales</taxon>
        <taxon>Pirellulaceae</taxon>
        <taxon>Rosistilla</taxon>
    </lineage>
</organism>
<dbReference type="GO" id="GO:0016987">
    <property type="term" value="F:sigma factor activity"/>
    <property type="evidence" value="ECO:0007669"/>
    <property type="project" value="UniProtKB-KW"/>
</dbReference>
<keyword evidence="3" id="KW-0731">Sigma factor</keyword>
<dbReference type="AlphaFoldDB" id="A0A517LXP6"/>
<evidence type="ECO:0000256" key="3">
    <source>
        <dbReference type="ARBA" id="ARBA00023082"/>
    </source>
</evidence>
<dbReference type="Gene3D" id="1.10.1740.10">
    <property type="match status" value="1"/>
</dbReference>
<feature type="domain" description="RNA polymerase sigma factor 70 region 4 type 2" evidence="6">
    <location>
        <begin position="131"/>
        <end position="181"/>
    </location>
</feature>
<keyword evidence="8" id="KW-1185">Reference proteome</keyword>
<dbReference type="Proteomes" id="UP000319557">
    <property type="component" value="Chromosome"/>
</dbReference>
<comment type="similarity">
    <text evidence="1">Belongs to the sigma-70 factor family. ECF subfamily.</text>
</comment>
<dbReference type="SUPFAM" id="SSF88659">
    <property type="entry name" value="Sigma3 and sigma4 domains of RNA polymerase sigma factors"/>
    <property type="match status" value="1"/>
</dbReference>
<keyword evidence="4" id="KW-0238">DNA-binding</keyword>
<dbReference type="EMBL" id="CP036261">
    <property type="protein sequence ID" value="QDS87396.1"/>
    <property type="molecule type" value="Genomic_DNA"/>
</dbReference>
<evidence type="ECO:0000256" key="1">
    <source>
        <dbReference type="ARBA" id="ARBA00010641"/>
    </source>
</evidence>
<gene>
    <name evidence="7" type="ORF">EC9_15740</name>
</gene>
<evidence type="ECO:0000256" key="2">
    <source>
        <dbReference type="ARBA" id="ARBA00023015"/>
    </source>
</evidence>
<dbReference type="InterPro" id="IPR013325">
    <property type="entry name" value="RNA_pol_sigma_r2"/>
</dbReference>
<dbReference type="InterPro" id="IPR013324">
    <property type="entry name" value="RNA_pol_sigma_r3/r4-like"/>
</dbReference>
<dbReference type="RefSeq" id="WP_145343734.1">
    <property type="nucleotide sequence ID" value="NZ_CP036261.1"/>
</dbReference>
<dbReference type="PANTHER" id="PTHR43133:SF8">
    <property type="entry name" value="RNA POLYMERASE SIGMA FACTOR HI_1459-RELATED"/>
    <property type="match status" value="1"/>
</dbReference>
<keyword evidence="5" id="KW-0804">Transcription</keyword>
<dbReference type="InterPro" id="IPR013249">
    <property type="entry name" value="RNA_pol_sigma70_r4_t2"/>
</dbReference>
<reference evidence="7 8" key="1">
    <citation type="submission" date="2019-02" db="EMBL/GenBank/DDBJ databases">
        <title>Deep-cultivation of Planctomycetes and their phenomic and genomic characterization uncovers novel biology.</title>
        <authorList>
            <person name="Wiegand S."/>
            <person name="Jogler M."/>
            <person name="Boedeker C."/>
            <person name="Pinto D."/>
            <person name="Vollmers J."/>
            <person name="Rivas-Marin E."/>
            <person name="Kohn T."/>
            <person name="Peeters S.H."/>
            <person name="Heuer A."/>
            <person name="Rast P."/>
            <person name="Oberbeckmann S."/>
            <person name="Bunk B."/>
            <person name="Jeske O."/>
            <person name="Meyerdierks A."/>
            <person name="Storesund J.E."/>
            <person name="Kallscheuer N."/>
            <person name="Luecker S."/>
            <person name="Lage O.M."/>
            <person name="Pohl T."/>
            <person name="Merkel B.J."/>
            <person name="Hornburger P."/>
            <person name="Mueller R.-W."/>
            <person name="Bruemmer F."/>
            <person name="Labrenz M."/>
            <person name="Spormann A.M."/>
            <person name="Op den Camp H."/>
            <person name="Overmann J."/>
            <person name="Amann R."/>
            <person name="Jetten M.S.M."/>
            <person name="Mascher T."/>
            <person name="Medema M.H."/>
            <person name="Devos D.P."/>
            <person name="Kaster A.-K."/>
            <person name="Ovreas L."/>
            <person name="Rohde M."/>
            <person name="Galperin M.Y."/>
            <person name="Jogler C."/>
        </authorList>
    </citation>
    <scope>NUCLEOTIDE SEQUENCE [LARGE SCALE GENOMIC DNA]</scope>
    <source>
        <strain evidence="7 8">EC9</strain>
    </source>
</reference>
<evidence type="ECO:0000259" key="6">
    <source>
        <dbReference type="Pfam" id="PF08281"/>
    </source>
</evidence>
<keyword evidence="2" id="KW-0805">Transcription regulation</keyword>
<name>A0A517LXP6_9BACT</name>
<dbReference type="KEGG" id="ruv:EC9_15740"/>